<reference evidence="5 6" key="1">
    <citation type="journal article" date="2019" name="Mol. Biol. Evol.">
        <title>Blast fungal genomes show frequent chromosomal changes, gene gains and losses, and effector gene turnover.</title>
        <authorList>
            <person name="Gomez Luciano L.B."/>
            <person name="Jason Tsai I."/>
            <person name="Chuma I."/>
            <person name="Tosa Y."/>
            <person name="Chen Y.H."/>
            <person name="Li J.Y."/>
            <person name="Li M.Y."/>
            <person name="Jade Lu M.Y."/>
            <person name="Nakayashiki H."/>
            <person name="Li W.H."/>
        </authorList>
    </citation>
    <scope>NUCLEOTIDE SEQUENCE [LARGE SCALE GENOMIC DNA]</scope>
    <source>
        <strain evidence="5">MZ5-1-6</strain>
    </source>
</reference>
<keyword evidence="3" id="KW-0560">Oxidoreductase</keyword>
<evidence type="ECO:0000313" key="6">
    <source>
        <dbReference type="Proteomes" id="UP000294847"/>
    </source>
</evidence>
<organism evidence="5 6">
    <name type="scientific">Pyricularia oryzae</name>
    <name type="common">Rice blast fungus</name>
    <name type="synonym">Magnaporthe oryzae</name>
    <dbReference type="NCBI Taxonomy" id="318829"/>
    <lineage>
        <taxon>Eukaryota</taxon>
        <taxon>Fungi</taxon>
        <taxon>Dikarya</taxon>
        <taxon>Ascomycota</taxon>
        <taxon>Pezizomycotina</taxon>
        <taxon>Sordariomycetes</taxon>
        <taxon>Sordariomycetidae</taxon>
        <taxon>Magnaporthales</taxon>
        <taxon>Pyriculariaceae</taxon>
        <taxon>Pyricularia</taxon>
    </lineage>
</organism>
<dbReference type="InterPro" id="IPR020904">
    <property type="entry name" value="Sc_DH/Rdtase_CS"/>
</dbReference>
<dbReference type="VEuPathDB" id="FungiDB:M_BR32_EuGene_00094351"/>
<dbReference type="EMBL" id="CP034204">
    <property type="protein sequence ID" value="QBZ54151.1"/>
    <property type="molecule type" value="Genomic_DNA"/>
</dbReference>
<dbReference type="CDD" id="cd05374">
    <property type="entry name" value="17beta-HSD-like_SDR_c"/>
    <property type="match status" value="1"/>
</dbReference>
<evidence type="ECO:0000313" key="5">
    <source>
        <dbReference type="EMBL" id="QBZ54151.1"/>
    </source>
</evidence>
<dbReference type="Pfam" id="PF00106">
    <property type="entry name" value="adh_short"/>
    <property type="match status" value="1"/>
</dbReference>
<dbReference type="FunFam" id="3.40.50.720:FF:000261">
    <property type="entry name" value="NADPH-dependent 1-acyldihydroxyacetone phosphate reductase"/>
    <property type="match status" value="1"/>
</dbReference>
<dbReference type="GO" id="GO:0000140">
    <property type="term" value="F:acylglycerone-phosphate reductase (NADP+) activity"/>
    <property type="evidence" value="ECO:0007669"/>
    <property type="project" value="TreeGrafter"/>
</dbReference>
<dbReference type="PANTHER" id="PTHR44169">
    <property type="entry name" value="NADPH-DEPENDENT 1-ACYLDIHYDROXYACETONE PHOSPHATE REDUCTASE"/>
    <property type="match status" value="1"/>
</dbReference>
<evidence type="ECO:0000256" key="2">
    <source>
        <dbReference type="ARBA" id="ARBA00022857"/>
    </source>
</evidence>
<dbReference type="Gene3D" id="3.40.50.720">
    <property type="entry name" value="NAD(P)-binding Rossmann-like Domain"/>
    <property type="match status" value="1"/>
</dbReference>
<evidence type="ECO:0000256" key="3">
    <source>
        <dbReference type="ARBA" id="ARBA00023002"/>
    </source>
</evidence>
<dbReference type="PROSITE" id="PS00061">
    <property type="entry name" value="ADH_SHORT"/>
    <property type="match status" value="1"/>
</dbReference>
<protein>
    <submittedName>
        <fullName evidence="5">Uncharacterized protein</fullName>
    </submittedName>
</protein>
<dbReference type="SMR" id="A0A4P7MYC1"/>
<dbReference type="InterPro" id="IPR036291">
    <property type="entry name" value="NAD(P)-bd_dom_sf"/>
</dbReference>
<dbReference type="Proteomes" id="UP000294847">
    <property type="component" value="Chromosome 1"/>
</dbReference>
<accession>A0A4P7MYC1</accession>
<comment type="similarity">
    <text evidence="1 4">Belongs to the short-chain dehydrogenases/reductases (SDR) family.</text>
</comment>
<dbReference type="GO" id="GO:0005783">
    <property type="term" value="C:endoplasmic reticulum"/>
    <property type="evidence" value="ECO:0007669"/>
    <property type="project" value="TreeGrafter"/>
</dbReference>
<dbReference type="GO" id="GO:0005811">
    <property type="term" value="C:lipid droplet"/>
    <property type="evidence" value="ECO:0007669"/>
    <property type="project" value="TreeGrafter"/>
</dbReference>
<dbReference type="PRINTS" id="PR00081">
    <property type="entry name" value="GDHRDH"/>
</dbReference>
<sequence>MALKPGQKTVLITGCTPGGIGHALALEYHAKGLHVIATARRPEVMKDLAEAGMTTLPLDVTKTESIEECKKAVSELTGGRLDILVNNAGGSIVVPATDMDLDDVRWMFEANVFGVMAMVKAFAPLLIATKGLIIMISSLSSVTPYLFASAYSASKGALNSYSRVLRMEMRPFGVRVMVSMTGTVRSLNKDTQVHKPLPADSLYQRVKDVFEWRLNYSQIDGTVDTRKFASQLVRKSLKPEWPIMLRAWFGRPDWFWGGGLAGRVWLARLLTGEWLIDMQTWNKFKLWKLEAFVKQDEAKKLK</sequence>
<keyword evidence="2" id="KW-0521">NADP</keyword>
<dbReference type="OMA" id="GGTPDWF"/>
<proteinExistence type="inferred from homology"/>
<evidence type="ECO:0000256" key="1">
    <source>
        <dbReference type="ARBA" id="ARBA00006484"/>
    </source>
</evidence>
<evidence type="ECO:0000256" key="4">
    <source>
        <dbReference type="RuleBase" id="RU000363"/>
    </source>
</evidence>
<dbReference type="PRINTS" id="PR00080">
    <property type="entry name" value="SDRFAMILY"/>
</dbReference>
<dbReference type="PANTHER" id="PTHR44169:SF6">
    <property type="entry name" value="NADPH-DEPENDENT 1-ACYLDIHYDROXYACETONE PHOSPHATE REDUCTASE"/>
    <property type="match status" value="1"/>
</dbReference>
<dbReference type="GO" id="GO:0019433">
    <property type="term" value="P:triglyceride catabolic process"/>
    <property type="evidence" value="ECO:0007669"/>
    <property type="project" value="TreeGrafter"/>
</dbReference>
<dbReference type="GO" id="GO:0006654">
    <property type="term" value="P:phosphatidic acid biosynthetic process"/>
    <property type="evidence" value="ECO:0007669"/>
    <property type="project" value="TreeGrafter"/>
</dbReference>
<dbReference type="GO" id="GO:0004806">
    <property type="term" value="F:triacylglycerol lipase activity"/>
    <property type="evidence" value="ECO:0007669"/>
    <property type="project" value="TreeGrafter"/>
</dbReference>
<name>A0A4P7MYC1_PYROR</name>
<dbReference type="AlphaFoldDB" id="A0A4P7MYC1"/>
<dbReference type="SUPFAM" id="SSF51735">
    <property type="entry name" value="NAD(P)-binding Rossmann-fold domains"/>
    <property type="match status" value="1"/>
</dbReference>
<gene>
    <name evidence="5" type="ORF">PoMZ_09845</name>
</gene>
<dbReference type="InterPro" id="IPR002347">
    <property type="entry name" value="SDR_fam"/>
</dbReference>